<dbReference type="PROSITE" id="PS50206">
    <property type="entry name" value="RHODANESE_3"/>
    <property type="match status" value="1"/>
</dbReference>
<feature type="domain" description="Rhodanese" evidence="1">
    <location>
        <begin position="23"/>
        <end position="109"/>
    </location>
</feature>
<keyword evidence="3" id="KW-1185">Reference proteome</keyword>
<organism evidence="2 3">
    <name type="scientific">Kitasatospora terrestris</name>
    <dbReference type="NCBI Taxonomy" id="258051"/>
    <lineage>
        <taxon>Bacteria</taxon>
        <taxon>Bacillati</taxon>
        <taxon>Actinomycetota</taxon>
        <taxon>Actinomycetes</taxon>
        <taxon>Kitasatosporales</taxon>
        <taxon>Streptomycetaceae</taxon>
        <taxon>Kitasatospora</taxon>
    </lineage>
</organism>
<evidence type="ECO:0000313" key="3">
    <source>
        <dbReference type="Proteomes" id="UP001501752"/>
    </source>
</evidence>
<dbReference type="PANTHER" id="PTHR43031:SF1">
    <property type="entry name" value="PYRIDINE NUCLEOTIDE-DISULPHIDE OXIDOREDUCTASE"/>
    <property type="match status" value="1"/>
</dbReference>
<protein>
    <submittedName>
        <fullName evidence="2">Rhodanese-like domain-containing protein</fullName>
    </submittedName>
</protein>
<evidence type="ECO:0000259" key="1">
    <source>
        <dbReference type="PROSITE" id="PS50206"/>
    </source>
</evidence>
<accession>A0ABP9DH73</accession>
<dbReference type="SUPFAM" id="SSF52821">
    <property type="entry name" value="Rhodanese/Cell cycle control phosphatase"/>
    <property type="match status" value="1"/>
</dbReference>
<sequence>MSRSGPPTGPGGITPAEAHRLAQGGHALLLDVREPEEYAREHAPGALLLPLGQLTPRTRLPRRRTVLAICRSGNRSLVAAGLLAAHGIDVLDVTGGMRAWRQAGLPTHSGTGCPCGPAT</sequence>
<dbReference type="Gene3D" id="3.40.250.10">
    <property type="entry name" value="Rhodanese-like domain"/>
    <property type="match status" value="1"/>
</dbReference>
<proteinExistence type="predicted"/>
<dbReference type="SMART" id="SM00450">
    <property type="entry name" value="RHOD"/>
    <property type="match status" value="1"/>
</dbReference>
<gene>
    <name evidence="2" type="ORF">GCM10023235_15480</name>
</gene>
<dbReference type="InterPro" id="IPR001763">
    <property type="entry name" value="Rhodanese-like_dom"/>
</dbReference>
<comment type="caution">
    <text evidence="2">The sequence shown here is derived from an EMBL/GenBank/DDBJ whole genome shotgun (WGS) entry which is preliminary data.</text>
</comment>
<dbReference type="RefSeq" id="WP_345696013.1">
    <property type="nucleotide sequence ID" value="NZ_BAABIS010000001.1"/>
</dbReference>
<dbReference type="InterPro" id="IPR050229">
    <property type="entry name" value="GlpE_sulfurtransferase"/>
</dbReference>
<dbReference type="Proteomes" id="UP001501752">
    <property type="component" value="Unassembled WGS sequence"/>
</dbReference>
<name>A0ABP9DH73_9ACTN</name>
<dbReference type="CDD" id="cd00158">
    <property type="entry name" value="RHOD"/>
    <property type="match status" value="1"/>
</dbReference>
<dbReference type="PANTHER" id="PTHR43031">
    <property type="entry name" value="FAD-DEPENDENT OXIDOREDUCTASE"/>
    <property type="match status" value="1"/>
</dbReference>
<dbReference type="Pfam" id="PF00581">
    <property type="entry name" value="Rhodanese"/>
    <property type="match status" value="1"/>
</dbReference>
<dbReference type="InterPro" id="IPR036873">
    <property type="entry name" value="Rhodanese-like_dom_sf"/>
</dbReference>
<reference evidence="3" key="1">
    <citation type="journal article" date="2019" name="Int. J. Syst. Evol. Microbiol.">
        <title>The Global Catalogue of Microorganisms (GCM) 10K type strain sequencing project: providing services to taxonomists for standard genome sequencing and annotation.</title>
        <authorList>
            <consortium name="The Broad Institute Genomics Platform"/>
            <consortium name="The Broad Institute Genome Sequencing Center for Infectious Disease"/>
            <person name="Wu L."/>
            <person name="Ma J."/>
        </authorList>
    </citation>
    <scope>NUCLEOTIDE SEQUENCE [LARGE SCALE GENOMIC DNA]</scope>
    <source>
        <strain evidence="3">JCM 13006</strain>
    </source>
</reference>
<dbReference type="EMBL" id="BAABIS010000001">
    <property type="protein sequence ID" value="GAA4840786.1"/>
    <property type="molecule type" value="Genomic_DNA"/>
</dbReference>
<evidence type="ECO:0000313" key="2">
    <source>
        <dbReference type="EMBL" id="GAA4840786.1"/>
    </source>
</evidence>